<protein>
    <submittedName>
        <fullName evidence="2">Uncharacterized protein</fullName>
    </submittedName>
</protein>
<keyword evidence="3" id="KW-1185">Reference proteome</keyword>
<feature type="compositionally biased region" description="Basic and acidic residues" evidence="1">
    <location>
        <begin position="98"/>
        <end position="138"/>
    </location>
</feature>
<evidence type="ECO:0000313" key="3">
    <source>
        <dbReference type="Proteomes" id="UP000192582"/>
    </source>
</evidence>
<name>A0A1W1VDQ9_9DEIO</name>
<organism evidence="2 3">
    <name type="scientific">Deinococcus hopiensis KR-140</name>
    <dbReference type="NCBI Taxonomy" id="695939"/>
    <lineage>
        <taxon>Bacteria</taxon>
        <taxon>Thermotogati</taxon>
        <taxon>Deinococcota</taxon>
        <taxon>Deinococci</taxon>
        <taxon>Deinococcales</taxon>
        <taxon>Deinococcaceae</taxon>
        <taxon>Deinococcus</taxon>
    </lineage>
</organism>
<dbReference type="AlphaFoldDB" id="A0A1W1VDQ9"/>
<reference evidence="2 3" key="1">
    <citation type="submission" date="2017-04" db="EMBL/GenBank/DDBJ databases">
        <authorList>
            <person name="Afonso C.L."/>
            <person name="Miller P.J."/>
            <person name="Scott M.A."/>
            <person name="Spackman E."/>
            <person name="Goraichik I."/>
            <person name="Dimitrov K.M."/>
            <person name="Suarez D.L."/>
            <person name="Swayne D.E."/>
        </authorList>
    </citation>
    <scope>NUCLEOTIDE SEQUENCE [LARGE SCALE GENOMIC DNA]</scope>
    <source>
        <strain evidence="2 3">KR-140</strain>
    </source>
</reference>
<feature type="region of interest" description="Disordered" evidence="1">
    <location>
        <begin position="40"/>
        <end position="153"/>
    </location>
</feature>
<evidence type="ECO:0000256" key="1">
    <source>
        <dbReference type="SAM" id="MobiDB-lite"/>
    </source>
</evidence>
<evidence type="ECO:0000313" key="2">
    <source>
        <dbReference type="EMBL" id="SMB91456.1"/>
    </source>
</evidence>
<dbReference type="Proteomes" id="UP000192582">
    <property type="component" value="Unassembled WGS sequence"/>
</dbReference>
<dbReference type="EMBL" id="FWWU01000009">
    <property type="protein sequence ID" value="SMB91456.1"/>
    <property type="molecule type" value="Genomic_DNA"/>
</dbReference>
<proteinExistence type="predicted"/>
<accession>A0A1W1VDQ9</accession>
<sequence>MRQYGAEKQYGEFSGFVGDARFLQQYTLWLRFAEEGDPDDGLSFTSGLEPKGVAQSRDWDLAPPRLRQRVVSRNPPSFQRRDPAHQRPGALDGLHTAVTDRAHGDVNRPKDSHHLGYDPESRSRRSARLEEGAARPVKDGSGNRPPRRQPTLLSESAFARLRGLVRAWQSGAGGFQPRTVLEQEGRRLCTWRWGHRRPSWASRPTAGTTPSTLRI</sequence>
<gene>
    <name evidence="2" type="ORF">SAMN00790413_01135</name>
</gene>